<dbReference type="CDD" id="cd09272">
    <property type="entry name" value="RNase_HI_RT_Ty1"/>
    <property type="match status" value="1"/>
</dbReference>
<sequence length="154" mass="17389">MPLTCSRDLIWLLPNLPLLFQAPNYLLMTAIADVSSYRSIVGDLQYLTMTRRLCMLLTKFASSCTNPAPRILLQSSAFYVIYKGTVYFGLRITTDRSLIAYSDADWAGCPDDRRSTTGYCIFYGPNLISWSSRKQRTVSRSSAEAEYRALAKQA</sequence>
<dbReference type="EMBL" id="KY216145">
    <property type="protein sequence ID" value="ARX79187.1"/>
    <property type="molecule type" value="Genomic_DNA"/>
</dbReference>
<dbReference type="RefSeq" id="YP_009389180.1">
    <property type="nucleotide sequence ID" value="NC_035157.1"/>
</dbReference>
<evidence type="ECO:0008006" key="2">
    <source>
        <dbReference type="Google" id="ProtNLM"/>
    </source>
</evidence>
<dbReference type="PANTHER" id="PTHR11439:SF455">
    <property type="entry name" value="RLK (RECEPTOR-LIKE PROTEIN KINASE) 8, PUTATIVE-RELATED"/>
    <property type="match status" value="1"/>
</dbReference>
<reference evidence="1" key="1">
    <citation type="journal article" date="2017" name="Mitochondrial DNA Part B Resour">
        <title>The complete mitochondrial genome sequence of Populus davidiana Dode.</title>
        <authorList>
            <person name="Choi M.N."/>
            <person name="Han M."/>
            <person name="Lee H."/>
            <person name="Park H.-S."/>
            <person name="Kim M.-Y."/>
            <person name="Kim J.-S."/>
            <person name="Na Y.-J."/>
            <person name="Sim S.-W."/>
            <person name="Park E.-J."/>
        </authorList>
    </citation>
    <scope>NUCLEOTIDE SEQUENCE</scope>
</reference>
<evidence type="ECO:0000313" key="1">
    <source>
        <dbReference type="EMBL" id="ARX79187.1"/>
    </source>
</evidence>
<accession>A0A343DR94</accession>
<dbReference type="GeneID" id="33195394"/>
<proteinExistence type="predicted"/>
<name>A0A343DR94_9ROSI</name>
<protein>
    <recommendedName>
        <fullName evidence="2">Mitochondrial protein</fullName>
    </recommendedName>
</protein>
<dbReference type="PANTHER" id="PTHR11439">
    <property type="entry name" value="GAG-POL-RELATED RETROTRANSPOSON"/>
    <property type="match status" value="1"/>
</dbReference>
<keyword evidence="1" id="KW-0496">Mitochondrion</keyword>
<geneLocation type="mitochondrion" evidence="1"/>
<dbReference type="AlphaFoldDB" id="A0A343DR94"/>
<organism evidence="1">
    <name type="scientific">Populus davidiana</name>
    <dbReference type="NCBI Taxonomy" id="266767"/>
    <lineage>
        <taxon>Eukaryota</taxon>
        <taxon>Viridiplantae</taxon>
        <taxon>Streptophyta</taxon>
        <taxon>Embryophyta</taxon>
        <taxon>Tracheophyta</taxon>
        <taxon>Spermatophyta</taxon>
        <taxon>Magnoliopsida</taxon>
        <taxon>eudicotyledons</taxon>
        <taxon>Gunneridae</taxon>
        <taxon>Pentapetalae</taxon>
        <taxon>rosids</taxon>
        <taxon>fabids</taxon>
        <taxon>Malpighiales</taxon>
        <taxon>Salicaceae</taxon>
        <taxon>Saliceae</taxon>
        <taxon>Populus</taxon>
    </lineage>
</organism>